<dbReference type="AlphaFoldDB" id="A0A6J4U990"/>
<accession>A0A6J4U990</accession>
<proteinExistence type="predicted"/>
<gene>
    <name evidence="1" type="ORF">AVDCRST_MAG87-174</name>
</gene>
<reference evidence="1" key="1">
    <citation type="submission" date="2020-02" db="EMBL/GenBank/DDBJ databases">
        <authorList>
            <person name="Meier V. D."/>
        </authorList>
    </citation>
    <scope>NUCLEOTIDE SEQUENCE</scope>
    <source>
        <strain evidence="1">AVDCRST_MAG87</strain>
    </source>
</reference>
<feature type="non-terminal residue" evidence="1">
    <location>
        <position position="1"/>
    </location>
</feature>
<organism evidence="1">
    <name type="scientific">uncultured Thermomicrobiales bacterium</name>
    <dbReference type="NCBI Taxonomy" id="1645740"/>
    <lineage>
        <taxon>Bacteria</taxon>
        <taxon>Pseudomonadati</taxon>
        <taxon>Thermomicrobiota</taxon>
        <taxon>Thermomicrobia</taxon>
        <taxon>Thermomicrobiales</taxon>
        <taxon>environmental samples</taxon>
    </lineage>
</organism>
<sequence>CSCIFPDERQLVSCGNSGAIPAAGAITAPAWLCGRRGKPLRNSSRPMPS</sequence>
<protein>
    <submittedName>
        <fullName evidence="1">Uncharacterized protein</fullName>
    </submittedName>
</protein>
<name>A0A6J4U990_9BACT</name>
<feature type="non-terminal residue" evidence="1">
    <location>
        <position position="49"/>
    </location>
</feature>
<evidence type="ECO:0000313" key="1">
    <source>
        <dbReference type="EMBL" id="CAA9542179.1"/>
    </source>
</evidence>
<dbReference type="EMBL" id="CADCWJ010000049">
    <property type="protein sequence ID" value="CAA9542179.1"/>
    <property type="molecule type" value="Genomic_DNA"/>
</dbReference>